<keyword evidence="3" id="KW-1185">Reference proteome</keyword>
<gene>
    <name evidence="2" type="ORF">CCACVL1_00973</name>
</gene>
<name>A0A1R3KTL9_COCAP</name>
<comment type="caution">
    <text evidence="2">The sequence shown here is derived from an EMBL/GenBank/DDBJ whole genome shotgun (WGS) entry which is preliminary data.</text>
</comment>
<sequence length="22" mass="2465">VNAQYPSRRTKFDHDQALSGSS</sequence>
<evidence type="ECO:0000256" key="1">
    <source>
        <dbReference type="SAM" id="MobiDB-lite"/>
    </source>
</evidence>
<dbReference type="Proteomes" id="UP000188268">
    <property type="component" value="Unassembled WGS sequence"/>
</dbReference>
<evidence type="ECO:0000313" key="3">
    <source>
        <dbReference type="Proteomes" id="UP000188268"/>
    </source>
</evidence>
<accession>A0A1R3KTL9</accession>
<dbReference type="Gramene" id="OMP10425">
    <property type="protein sequence ID" value="OMP10425"/>
    <property type="gene ID" value="CCACVL1_00973"/>
</dbReference>
<feature type="non-terminal residue" evidence="2">
    <location>
        <position position="1"/>
    </location>
</feature>
<organism evidence="2 3">
    <name type="scientific">Corchorus capsularis</name>
    <name type="common">Jute</name>
    <dbReference type="NCBI Taxonomy" id="210143"/>
    <lineage>
        <taxon>Eukaryota</taxon>
        <taxon>Viridiplantae</taxon>
        <taxon>Streptophyta</taxon>
        <taxon>Embryophyta</taxon>
        <taxon>Tracheophyta</taxon>
        <taxon>Spermatophyta</taxon>
        <taxon>Magnoliopsida</taxon>
        <taxon>eudicotyledons</taxon>
        <taxon>Gunneridae</taxon>
        <taxon>Pentapetalae</taxon>
        <taxon>rosids</taxon>
        <taxon>malvids</taxon>
        <taxon>Malvales</taxon>
        <taxon>Malvaceae</taxon>
        <taxon>Grewioideae</taxon>
        <taxon>Apeibeae</taxon>
        <taxon>Corchorus</taxon>
    </lineage>
</organism>
<feature type="region of interest" description="Disordered" evidence="1">
    <location>
        <begin position="1"/>
        <end position="22"/>
    </location>
</feature>
<proteinExistence type="predicted"/>
<evidence type="ECO:0000313" key="2">
    <source>
        <dbReference type="EMBL" id="OMP10425.1"/>
    </source>
</evidence>
<reference evidence="2 3" key="1">
    <citation type="submission" date="2013-09" db="EMBL/GenBank/DDBJ databases">
        <title>Corchorus capsularis genome sequencing.</title>
        <authorList>
            <person name="Alam M."/>
            <person name="Haque M.S."/>
            <person name="Islam M.S."/>
            <person name="Emdad E.M."/>
            <person name="Islam M.M."/>
            <person name="Ahmed B."/>
            <person name="Halim A."/>
            <person name="Hossen Q.M.M."/>
            <person name="Hossain M.Z."/>
            <person name="Ahmed R."/>
            <person name="Khan M.M."/>
            <person name="Islam R."/>
            <person name="Rashid M.M."/>
            <person name="Khan S.A."/>
            <person name="Rahman M.S."/>
            <person name="Alam M."/>
        </authorList>
    </citation>
    <scope>NUCLEOTIDE SEQUENCE [LARGE SCALE GENOMIC DNA]</scope>
    <source>
        <strain evidence="3">cv. CVL-1</strain>
        <tissue evidence="2">Whole seedling</tissue>
    </source>
</reference>
<dbReference type="EMBL" id="AWWV01002524">
    <property type="protein sequence ID" value="OMP10425.1"/>
    <property type="molecule type" value="Genomic_DNA"/>
</dbReference>
<protein>
    <submittedName>
        <fullName evidence="2">Uncharacterized protein</fullName>
    </submittedName>
</protein>
<dbReference type="AlphaFoldDB" id="A0A1R3KTL9"/>